<dbReference type="RefSeq" id="WP_099883110.1">
    <property type="nucleotide sequence ID" value="NZ_CP024609.1"/>
</dbReference>
<name>A0A2D2DWC7_9BURK</name>
<dbReference type="Proteomes" id="UP000229897">
    <property type="component" value="Plasmid unnamed"/>
</dbReference>
<geneLocation type="plasmid" evidence="2 3">
    <name>unnamed</name>
</geneLocation>
<dbReference type="KEGG" id="mass:CR152_32340"/>
<keyword evidence="2" id="KW-0614">Plasmid</keyword>
<accession>A0A2D2DWC7</accession>
<keyword evidence="1" id="KW-0812">Transmembrane</keyword>
<keyword evidence="1" id="KW-0472">Membrane</keyword>
<evidence type="ECO:0000313" key="3">
    <source>
        <dbReference type="Proteomes" id="UP000229897"/>
    </source>
</evidence>
<protein>
    <submittedName>
        <fullName evidence="2">Uncharacterized protein</fullName>
    </submittedName>
</protein>
<proteinExistence type="predicted"/>
<dbReference type="AlphaFoldDB" id="A0A2D2DWC7"/>
<sequence length="61" mass="6724">MKELNNNRTPDFFLLPCAQPMEPSVKRHYIAALVVLVCAVVYLNVAHSSPAPLGCRAELSQ</sequence>
<feature type="transmembrane region" description="Helical" evidence="1">
    <location>
        <begin position="29"/>
        <end position="46"/>
    </location>
</feature>
<keyword evidence="1" id="KW-1133">Transmembrane helix</keyword>
<reference evidence="2" key="1">
    <citation type="submission" date="2017-10" db="EMBL/GenBank/DDBJ databases">
        <title>Massilia psychrophilum sp. nov., a novel purple-pigmented bacterium isolated from Tianshan glacier, Xinjiang Municipality, China.</title>
        <authorList>
            <person name="Wang H."/>
        </authorList>
    </citation>
    <scope>NUCLEOTIDE SEQUENCE [LARGE SCALE GENOMIC DNA]</scope>
    <source>
        <strain evidence="2">B2</strain>
        <plasmid evidence="2">unnamed</plasmid>
    </source>
</reference>
<organism evidence="2 3">
    <name type="scientific">Massilia violaceinigra</name>
    <dbReference type="NCBI Taxonomy" id="2045208"/>
    <lineage>
        <taxon>Bacteria</taxon>
        <taxon>Pseudomonadati</taxon>
        <taxon>Pseudomonadota</taxon>
        <taxon>Betaproteobacteria</taxon>
        <taxon>Burkholderiales</taxon>
        <taxon>Oxalobacteraceae</taxon>
        <taxon>Telluria group</taxon>
        <taxon>Massilia</taxon>
    </lineage>
</organism>
<evidence type="ECO:0000256" key="1">
    <source>
        <dbReference type="SAM" id="Phobius"/>
    </source>
</evidence>
<dbReference type="EMBL" id="CP024609">
    <property type="protein sequence ID" value="ATQ79267.1"/>
    <property type="molecule type" value="Genomic_DNA"/>
</dbReference>
<keyword evidence="3" id="KW-1185">Reference proteome</keyword>
<evidence type="ECO:0000313" key="2">
    <source>
        <dbReference type="EMBL" id="ATQ79267.1"/>
    </source>
</evidence>
<gene>
    <name evidence="2" type="ORF">CR152_32340</name>
</gene>